<evidence type="ECO:0000313" key="1">
    <source>
        <dbReference type="EMBL" id="QJA95395.1"/>
    </source>
</evidence>
<reference evidence="1" key="1">
    <citation type="submission" date="2020-03" db="EMBL/GenBank/DDBJ databases">
        <title>The deep terrestrial virosphere.</title>
        <authorList>
            <person name="Holmfeldt K."/>
            <person name="Nilsson E."/>
            <person name="Simone D."/>
            <person name="Lopez-Fernandez M."/>
            <person name="Wu X."/>
            <person name="de Brujin I."/>
            <person name="Lundin D."/>
            <person name="Andersson A."/>
            <person name="Bertilsson S."/>
            <person name="Dopson M."/>
        </authorList>
    </citation>
    <scope>NUCLEOTIDE SEQUENCE</scope>
    <source>
        <strain evidence="1">MM415B05409</strain>
    </source>
</reference>
<accession>A0A6M3LS45</accession>
<organism evidence="1">
    <name type="scientific">viral metagenome</name>
    <dbReference type="NCBI Taxonomy" id="1070528"/>
    <lineage>
        <taxon>unclassified sequences</taxon>
        <taxon>metagenomes</taxon>
        <taxon>organismal metagenomes</taxon>
    </lineage>
</organism>
<protein>
    <submittedName>
        <fullName evidence="1">Uncharacterized protein</fullName>
    </submittedName>
</protein>
<gene>
    <name evidence="1" type="ORF">MM415B05409_0003</name>
</gene>
<sequence>MRVIYKAREIWEEIEKCIPEYMVRSQGVTLIISNLKQLFN</sequence>
<proteinExistence type="predicted"/>
<dbReference type="EMBL" id="MT143311">
    <property type="protein sequence ID" value="QJA95395.1"/>
    <property type="molecule type" value="Genomic_DNA"/>
</dbReference>
<dbReference type="AlphaFoldDB" id="A0A6M3LS45"/>
<name>A0A6M3LS45_9ZZZZ</name>